<dbReference type="GO" id="GO:0016226">
    <property type="term" value="P:iron-sulfur cluster assembly"/>
    <property type="evidence" value="ECO:0007669"/>
    <property type="project" value="UniProtKB-UniRule"/>
</dbReference>
<dbReference type="EMBL" id="CP013729">
    <property type="protein sequence ID" value="ALV05461.1"/>
    <property type="molecule type" value="Genomic_DNA"/>
</dbReference>
<dbReference type="STRING" id="76731.RD2015_966"/>
<dbReference type="SMART" id="SM01219">
    <property type="entry name" value="Frataxin_Cyay"/>
    <property type="match status" value="1"/>
</dbReference>
<evidence type="ECO:0000256" key="2">
    <source>
        <dbReference type="ARBA" id="ARBA00022723"/>
    </source>
</evidence>
<dbReference type="InterPro" id="IPR002908">
    <property type="entry name" value="Frataxin/CyaY"/>
</dbReference>
<dbReference type="NCBIfam" id="TIGR03421">
    <property type="entry name" value="FeS_CyaY"/>
    <property type="match status" value="1"/>
</dbReference>
<accession>A0A0U3DXD8</accession>
<reference evidence="5 6" key="1">
    <citation type="submission" date="2015-12" db="EMBL/GenBank/DDBJ databases">
        <title>Complete genome of Roseateles depolymerans KCTC 42856.</title>
        <authorList>
            <person name="Kim K.M."/>
        </authorList>
    </citation>
    <scope>NUCLEOTIDE SEQUENCE [LARGE SCALE GENOMIC DNA]</scope>
    <source>
        <strain evidence="5 6">KCTC 42856</strain>
    </source>
</reference>
<gene>
    <name evidence="4" type="primary">cyaY</name>
    <name evidence="5" type="ORF">RD2015_966</name>
</gene>
<proteinExistence type="inferred from homology"/>
<dbReference type="GO" id="GO:0008199">
    <property type="term" value="F:ferric iron binding"/>
    <property type="evidence" value="ECO:0007669"/>
    <property type="project" value="InterPro"/>
</dbReference>
<dbReference type="PROSITE" id="PS50810">
    <property type="entry name" value="FRATAXIN_2"/>
    <property type="match status" value="1"/>
</dbReference>
<dbReference type="InterPro" id="IPR020895">
    <property type="entry name" value="Frataxin_CS"/>
</dbReference>
<protein>
    <recommendedName>
        <fullName evidence="4">Iron-sulfur cluster assembly protein CyaY</fullName>
    </recommendedName>
</protein>
<sequence>MTVIATPLSDVDYDARTAAVLASIERQADEWLEEDCIDIDPQRTGGLLELQFQDRSKIVVNTQPPLQELWLASRRGGYHFKFVDGRWLDTKDGVEFFERLSQEISFHGGKQLRVTGG</sequence>
<dbReference type="OrthoDB" id="285675at2"/>
<evidence type="ECO:0000256" key="3">
    <source>
        <dbReference type="ARBA" id="ARBA00023004"/>
    </source>
</evidence>
<dbReference type="PANTHER" id="PTHR16821:SF2">
    <property type="entry name" value="FRATAXIN, MITOCHONDRIAL"/>
    <property type="match status" value="1"/>
</dbReference>
<dbReference type="GO" id="GO:0005737">
    <property type="term" value="C:cytoplasm"/>
    <property type="evidence" value="ECO:0007669"/>
    <property type="project" value="UniProtKB-ARBA"/>
</dbReference>
<keyword evidence="6" id="KW-1185">Reference proteome</keyword>
<dbReference type="PANTHER" id="PTHR16821">
    <property type="entry name" value="FRATAXIN"/>
    <property type="match status" value="1"/>
</dbReference>
<dbReference type="Proteomes" id="UP000060699">
    <property type="component" value="Chromosome"/>
</dbReference>
<evidence type="ECO:0000256" key="4">
    <source>
        <dbReference type="HAMAP-Rule" id="MF_00142"/>
    </source>
</evidence>
<dbReference type="InterPro" id="IPR036524">
    <property type="entry name" value="Frataxin/CyaY_sf"/>
</dbReference>
<comment type="function">
    <text evidence="4">Involved in iron-sulfur (Fe-S) cluster assembly. May act as a regulator of Fe-S biogenesis.</text>
</comment>
<dbReference type="SUPFAM" id="SSF55387">
    <property type="entry name" value="Frataxin/Nqo15-like"/>
    <property type="match status" value="1"/>
</dbReference>
<dbReference type="Gene3D" id="3.30.920.10">
    <property type="entry name" value="Frataxin/CyaY"/>
    <property type="match status" value="1"/>
</dbReference>
<dbReference type="KEGG" id="rdp:RD2015_966"/>
<dbReference type="HAMAP" id="MF_00142">
    <property type="entry name" value="CyaY"/>
    <property type="match status" value="1"/>
</dbReference>
<name>A0A0U3DXD8_9BURK</name>
<keyword evidence="3 4" id="KW-0408">Iron</keyword>
<organism evidence="5 6">
    <name type="scientific">Roseateles depolymerans</name>
    <dbReference type="NCBI Taxonomy" id="76731"/>
    <lineage>
        <taxon>Bacteria</taxon>
        <taxon>Pseudomonadati</taxon>
        <taxon>Pseudomonadota</taxon>
        <taxon>Betaproteobacteria</taxon>
        <taxon>Burkholderiales</taxon>
        <taxon>Sphaerotilaceae</taxon>
        <taxon>Roseateles</taxon>
    </lineage>
</organism>
<evidence type="ECO:0000313" key="5">
    <source>
        <dbReference type="EMBL" id="ALV05461.1"/>
    </source>
</evidence>
<dbReference type="RefSeq" id="WP_058933928.1">
    <property type="nucleotide sequence ID" value="NZ_CP013729.1"/>
</dbReference>
<dbReference type="Pfam" id="PF01491">
    <property type="entry name" value="Frataxin_Cyay"/>
    <property type="match status" value="1"/>
</dbReference>
<dbReference type="PATRIC" id="fig|76731.3.peg.983"/>
<dbReference type="AlphaFoldDB" id="A0A0U3DXD8"/>
<keyword evidence="2 4" id="KW-0479">Metal-binding</keyword>
<dbReference type="InterPro" id="IPR047584">
    <property type="entry name" value="CyaY"/>
</dbReference>
<evidence type="ECO:0000256" key="1">
    <source>
        <dbReference type="ARBA" id="ARBA00008183"/>
    </source>
</evidence>
<evidence type="ECO:0000313" key="6">
    <source>
        <dbReference type="Proteomes" id="UP000060699"/>
    </source>
</evidence>
<comment type="similarity">
    <text evidence="1 4">Belongs to the frataxin family.</text>
</comment>
<dbReference type="PROSITE" id="PS01344">
    <property type="entry name" value="FRATAXIN_1"/>
    <property type="match status" value="1"/>
</dbReference>